<protein>
    <submittedName>
        <fullName evidence="1">Uncharacterized protein</fullName>
    </submittedName>
</protein>
<dbReference type="EMBL" id="WNTK01000005">
    <property type="protein sequence ID" value="KAG9484012.1"/>
    <property type="molecule type" value="Genomic_DNA"/>
</dbReference>
<keyword evidence="2" id="KW-1185">Reference proteome</keyword>
<name>A0A8J6K8R8_ELECQ</name>
<dbReference type="Proteomes" id="UP000770717">
    <property type="component" value="Unassembled WGS sequence"/>
</dbReference>
<dbReference type="AlphaFoldDB" id="A0A8J6K8R8"/>
<sequence length="86" mass="9850">MQNASQQPLLVTSVGEINSFYNSSLASQGCTTMLFKKIFSYCWCITGIGFQTLRSPYRCRYPEHKYCRANMAIYNHTLAKVVLKLI</sequence>
<reference evidence="1" key="1">
    <citation type="thesis" date="2020" institute="ProQuest LLC" country="789 East Eisenhower Parkway, Ann Arbor, MI, USA">
        <title>Comparative Genomics and Chromosome Evolution.</title>
        <authorList>
            <person name="Mudd A.B."/>
        </authorList>
    </citation>
    <scope>NUCLEOTIDE SEQUENCE</scope>
    <source>
        <strain evidence="1">HN-11 Male</strain>
        <tissue evidence="1">Kidney and liver</tissue>
    </source>
</reference>
<proteinExistence type="predicted"/>
<gene>
    <name evidence="1" type="ORF">GDO78_009754</name>
</gene>
<comment type="caution">
    <text evidence="1">The sequence shown here is derived from an EMBL/GenBank/DDBJ whole genome shotgun (WGS) entry which is preliminary data.</text>
</comment>
<evidence type="ECO:0000313" key="1">
    <source>
        <dbReference type="EMBL" id="KAG9484012.1"/>
    </source>
</evidence>
<evidence type="ECO:0000313" key="2">
    <source>
        <dbReference type="Proteomes" id="UP000770717"/>
    </source>
</evidence>
<accession>A0A8J6K8R8</accession>
<organism evidence="1 2">
    <name type="scientific">Eleutherodactylus coqui</name>
    <name type="common">Puerto Rican coqui</name>
    <dbReference type="NCBI Taxonomy" id="57060"/>
    <lineage>
        <taxon>Eukaryota</taxon>
        <taxon>Metazoa</taxon>
        <taxon>Chordata</taxon>
        <taxon>Craniata</taxon>
        <taxon>Vertebrata</taxon>
        <taxon>Euteleostomi</taxon>
        <taxon>Amphibia</taxon>
        <taxon>Batrachia</taxon>
        <taxon>Anura</taxon>
        <taxon>Neobatrachia</taxon>
        <taxon>Hyloidea</taxon>
        <taxon>Eleutherodactylidae</taxon>
        <taxon>Eleutherodactylinae</taxon>
        <taxon>Eleutherodactylus</taxon>
        <taxon>Eleutherodactylus</taxon>
    </lineage>
</organism>